<dbReference type="GO" id="GO:0005524">
    <property type="term" value="F:ATP binding"/>
    <property type="evidence" value="ECO:0007669"/>
    <property type="project" value="UniProtKB-KW"/>
</dbReference>
<evidence type="ECO:0000256" key="3">
    <source>
        <dbReference type="ARBA" id="ARBA00022840"/>
    </source>
</evidence>
<keyword evidence="1" id="KW-0436">Ligase</keyword>
<dbReference type="Proteomes" id="UP000037210">
    <property type="component" value="Unassembled WGS sequence"/>
</dbReference>
<comment type="caution">
    <text evidence="5">The sequence shown here is derived from an EMBL/GenBank/DDBJ whole genome shotgun (WGS) entry which is preliminary data.</text>
</comment>
<evidence type="ECO:0000256" key="1">
    <source>
        <dbReference type="ARBA" id="ARBA00022598"/>
    </source>
</evidence>
<keyword evidence="2" id="KW-0547">Nucleotide-binding</keyword>
<dbReference type="AlphaFoldDB" id="A0A0M0BP04"/>
<organism evidence="5 6">
    <name type="scientific">miscellaneous Crenarchaeota group-15 archaeon DG-45</name>
    <dbReference type="NCBI Taxonomy" id="1685127"/>
    <lineage>
        <taxon>Archaea</taxon>
        <taxon>Candidatus Bathyarchaeota</taxon>
        <taxon>MCG-15</taxon>
    </lineage>
</organism>
<gene>
    <name evidence="5" type="ORF">AC482_04225</name>
</gene>
<dbReference type="Gene3D" id="3.40.50.720">
    <property type="entry name" value="NAD(P)-binding Rossmann-like Domain"/>
    <property type="match status" value="1"/>
</dbReference>
<accession>A0A0M0BP04</accession>
<dbReference type="InterPro" id="IPR016102">
    <property type="entry name" value="Succinyl-CoA_synth-like"/>
</dbReference>
<dbReference type="InterPro" id="IPR032875">
    <property type="entry name" value="Succ_CoA_lig_flav_dom"/>
</dbReference>
<dbReference type="PANTHER" id="PTHR43334:SF1">
    <property type="entry name" value="3-HYDROXYPROPIONATE--COA LIGASE [ADP-FORMING]"/>
    <property type="match status" value="1"/>
</dbReference>
<dbReference type="InterPro" id="IPR003781">
    <property type="entry name" value="CoA-bd"/>
</dbReference>
<dbReference type="PANTHER" id="PTHR43334">
    <property type="entry name" value="ACETATE--COA LIGASE [ADP-FORMING]"/>
    <property type="match status" value="1"/>
</dbReference>
<evidence type="ECO:0000313" key="6">
    <source>
        <dbReference type="Proteomes" id="UP000037210"/>
    </source>
</evidence>
<dbReference type="SUPFAM" id="SSF51735">
    <property type="entry name" value="NAD(P)-binding Rossmann-fold domains"/>
    <property type="match status" value="1"/>
</dbReference>
<dbReference type="Pfam" id="PF19045">
    <property type="entry name" value="Ligase_CoA_2"/>
    <property type="match status" value="1"/>
</dbReference>
<evidence type="ECO:0000259" key="4">
    <source>
        <dbReference type="SMART" id="SM00881"/>
    </source>
</evidence>
<sequence>MPEDEASIIERMDVFFKPKSVAVVGASRGAGKAGHVIFRNFVDNKRRGLFRGELYPVNPNEDSILGYRCYPSLPEVVGDVELVVVVVPARVVPGIMEDAAKKGVKAAAIISSGFGEVGEGELEARVKAIAQSAGIRVLGPNCLGVYDSYTGVDMLFLPETKTLSVGNVVIATPRPMPGSVAIVTQSGAFGVAAIDYLAGHEIGVSRLVSFGNKIDVAEPEMLLYLLHDRETRVILLYVEGIEDGRRFIDVAEKVTKHKPVVALKTGRSKAGARAALSHTGAIAGTDRIYDGLFKQVGVLRAGNMEEFFDMARALALQPPAEGNSIGILTDAGGPGIMAVDECEARGLDVKRFSDETIRRFEDLKGEGKIPSFATNYNPVDLTGAVTSDMFEQAAEILLEDPEIHGIIVLGLHHTPALQEDYPDRIARLSKAHTKPVVACDIGETEMAMYIRSRFTKLRIPAYSSPEDAARSMAVLANYGAYLRKRGRFDEYLRSYLEWVGSQA</sequence>
<reference evidence="5 6" key="1">
    <citation type="submission" date="2015-06" db="EMBL/GenBank/DDBJ databases">
        <title>New insights into the roles of widespread benthic archaea in carbon and nitrogen cycling.</title>
        <authorList>
            <person name="Lazar C.S."/>
            <person name="Baker B.J."/>
            <person name="Seitz K.W."/>
            <person name="Hyde A.S."/>
            <person name="Dick G.J."/>
            <person name="Hinrichs K.-U."/>
            <person name="Teske A.P."/>
        </authorList>
    </citation>
    <scope>NUCLEOTIDE SEQUENCE [LARGE SCALE GENOMIC DNA]</scope>
    <source>
        <strain evidence="5">DG-45</strain>
    </source>
</reference>
<keyword evidence="3" id="KW-0067">ATP-binding</keyword>
<evidence type="ECO:0000256" key="2">
    <source>
        <dbReference type="ARBA" id="ARBA00022741"/>
    </source>
</evidence>
<dbReference type="InterPro" id="IPR051538">
    <property type="entry name" value="Acyl-CoA_Synth/Transferase"/>
</dbReference>
<dbReference type="Gene3D" id="3.40.50.261">
    <property type="entry name" value="Succinyl-CoA synthetase domains"/>
    <property type="match status" value="2"/>
</dbReference>
<dbReference type="InterPro" id="IPR043938">
    <property type="entry name" value="Ligase_CoA_dom"/>
</dbReference>
<evidence type="ECO:0000313" key="5">
    <source>
        <dbReference type="EMBL" id="KON30312.1"/>
    </source>
</evidence>
<dbReference type="SUPFAM" id="SSF52210">
    <property type="entry name" value="Succinyl-CoA synthetase domains"/>
    <property type="match status" value="2"/>
</dbReference>
<dbReference type="Pfam" id="PF13380">
    <property type="entry name" value="CoA_binding_2"/>
    <property type="match status" value="1"/>
</dbReference>
<dbReference type="SMART" id="SM00881">
    <property type="entry name" value="CoA_binding"/>
    <property type="match status" value="1"/>
</dbReference>
<dbReference type="EMBL" id="LFWZ01000035">
    <property type="protein sequence ID" value="KON30312.1"/>
    <property type="molecule type" value="Genomic_DNA"/>
</dbReference>
<feature type="domain" description="CoA-binding" evidence="4">
    <location>
        <begin position="15"/>
        <end position="114"/>
    </location>
</feature>
<dbReference type="InterPro" id="IPR036291">
    <property type="entry name" value="NAD(P)-bd_dom_sf"/>
</dbReference>
<proteinExistence type="predicted"/>
<name>A0A0M0BP04_9ARCH</name>
<protein>
    <recommendedName>
        <fullName evidence="4">CoA-binding domain-containing protein</fullName>
    </recommendedName>
</protein>
<dbReference type="Pfam" id="PF13607">
    <property type="entry name" value="Succ_CoA_lig"/>
    <property type="match status" value="1"/>
</dbReference>
<dbReference type="GO" id="GO:0043758">
    <property type="term" value="F:acetate-CoA ligase (ADP-forming) activity"/>
    <property type="evidence" value="ECO:0007669"/>
    <property type="project" value="InterPro"/>
</dbReference>